<name>A0A851GCD2_9BACT</name>
<comment type="caution">
    <text evidence="1">The sequence shown here is derived from an EMBL/GenBank/DDBJ whole genome shotgun (WGS) entry which is preliminary data.</text>
</comment>
<dbReference type="AlphaFoldDB" id="A0A851GCD2"/>
<dbReference type="EMBL" id="JACBAZ010000002">
    <property type="protein sequence ID" value="NWK55086.1"/>
    <property type="molecule type" value="Genomic_DNA"/>
</dbReference>
<organism evidence="1 2">
    <name type="scientific">Oceaniferula marina</name>
    <dbReference type="NCBI Taxonomy" id="2748318"/>
    <lineage>
        <taxon>Bacteria</taxon>
        <taxon>Pseudomonadati</taxon>
        <taxon>Verrucomicrobiota</taxon>
        <taxon>Verrucomicrobiia</taxon>
        <taxon>Verrucomicrobiales</taxon>
        <taxon>Verrucomicrobiaceae</taxon>
        <taxon>Oceaniferula</taxon>
    </lineage>
</organism>
<dbReference type="InterPro" id="IPR016024">
    <property type="entry name" value="ARM-type_fold"/>
</dbReference>
<dbReference type="SUPFAM" id="SSF48371">
    <property type="entry name" value="ARM repeat"/>
    <property type="match status" value="1"/>
</dbReference>
<dbReference type="RefSeq" id="WP_178931626.1">
    <property type="nucleotide sequence ID" value="NZ_JACBAZ010000002.1"/>
</dbReference>
<accession>A0A851GCD2</accession>
<protein>
    <submittedName>
        <fullName evidence="1">HEAT repeat domain-containing protein</fullName>
    </submittedName>
</protein>
<dbReference type="Proteomes" id="UP000557872">
    <property type="component" value="Unassembled WGS sequence"/>
</dbReference>
<sequence length="311" mass="34212">MSRPVSVFLLTSAMLGGGLSLFWHRTNKQGGESQIHVNEPFVDASSSARIEEPRKNRLQVLTSGVSGEALTRALEIADTIAREHTAFSDAEASHLLDFVSGSKPSGLTRSDWQHLVNSLFNALRTRPAAPARERLSLVFANMAEKDADPVMRLYALQHISFWLPHEQHPARKQQLADLLLRMSQAGDQAGCATMVMSDLQRAGSLPQNQETNTMIDQAALRLASDPDAVTTARVSAIHTLADRGQTESLPELRSIAMARHEHIVLRKAAIFAIGRLGNLSDDRDRLKRLASEHRRLAQAAEPAIQSLVSRK</sequence>
<keyword evidence="2" id="KW-1185">Reference proteome</keyword>
<evidence type="ECO:0000313" key="1">
    <source>
        <dbReference type="EMBL" id="NWK55086.1"/>
    </source>
</evidence>
<gene>
    <name evidence="1" type="ORF">HW115_05660</name>
</gene>
<reference evidence="1 2" key="1">
    <citation type="submission" date="2020-07" db="EMBL/GenBank/DDBJ databases">
        <title>Roseicoccus Jingziensis gen. nov., sp. nov., isolated from coastal seawater.</title>
        <authorList>
            <person name="Feng X."/>
        </authorList>
    </citation>
    <scope>NUCLEOTIDE SEQUENCE [LARGE SCALE GENOMIC DNA]</scope>
    <source>
        <strain evidence="1 2">N1E253</strain>
    </source>
</reference>
<evidence type="ECO:0000313" key="2">
    <source>
        <dbReference type="Proteomes" id="UP000557872"/>
    </source>
</evidence>
<proteinExistence type="predicted"/>